<dbReference type="InterPro" id="IPR036909">
    <property type="entry name" value="Cyt_c-like_dom_sf"/>
</dbReference>
<proteinExistence type="predicted"/>
<dbReference type="Proteomes" id="UP000503096">
    <property type="component" value="Chromosome"/>
</dbReference>
<feature type="chain" id="PRO_5027028645" description="Cytochrome c domain-containing protein" evidence="1">
    <location>
        <begin position="21"/>
        <end position="102"/>
    </location>
</feature>
<dbReference type="EMBL" id="CP053073">
    <property type="protein sequence ID" value="QJR15092.1"/>
    <property type="molecule type" value="Genomic_DNA"/>
</dbReference>
<dbReference type="GO" id="GO:0009055">
    <property type="term" value="F:electron transfer activity"/>
    <property type="evidence" value="ECO:0007669"/>
    <property type="project" value="InterPro"/>
</dbReference>
<gene>
    <name evidence="2" type="ORF">DSM104440_01908</name>
</gene>
<dbReference type="RefSeq" id="WP_171162076.1">
    <property type="nucleotide sequence ID" value="NZ_CP053073.1"/>
</dbReference>
<organism evidence="2 3">
    <name type="scientific">Usitatibacter palustris</name>
    <dbReference type="NCBI Taxonomy" id="2732487"/>
    <lineage>
        <taxon>Bacteria</taxon>
        <taxon>Pseudomonadati</taxon>
        <taxon>Pseudomonadota</taxon>
        <taxon>Betaproteobacteria</taxon>
        <taxon>Nitrosomonadales</taxon>
        <taxon>Usitatibacteraceae</taxon>
        <taxon>Usitatibacter</taxon>
    </lineage>
</organism>
<evidence type="ECO:0000313" key="3">
    <source>
        <dbReference type="Proteomes" id="UP000503096"/>
    </source>
</evidence>
<sequence>MTARILAAALLGLAPWVALAAPNAAEGKKLVEASKCETCHHNKTQGDAKAVYLRKDRKVTSMAQLKTQVARCNTELNLSLFPEDEEHIVVFLNDTYYKFAAQ</sequence>
<name>A0A6M4H6U5_9PROT</name>
<accession>A0A6M4H6U5</accession>
<keyword evidence="3" id="KW-1185">Reference proteome</keyword>
<evidence type="ECO:0000313" key="2">
    <source>
        <dbReference type="EMBL" id="QJR15092.1"/>
    </source>
</evidence>
<protein>
    <recommendedName>
        <fullName evidence="4">Cytochrome c domain-containing protein</fullName>
    </recommendedName>
</protein>
<reference evidence="2 3" key="1">
    <citation type="submission" date="2020-04" db="EMBL/GenBank/DDBJ databases">
        <title>Usitatibacter rugosus gen. nov., sp. nov. and Usitatibacter palustris sp. nov., novel members of Usitatibacteraceae fam. nov. within the order Nitrosomonadales isolated from soil.</title>
        <authorList>
            <person name="Huber K.J."/>
            <person name="Neumann-Schaal M."/>
            <person name="Geppert A."/>
            <person name="Luckner M."/>
            <person name="Wanner G."/>
            <person name="Overmann J."/>
        </authorList>
    </citation>
    <scope>NUCLEOTIDE SEQUENCE [LARGE SCALE GENOMIC DNA]</scope>
    <source>
        <strain evidence="2 3">Swamp67</strain>
    </source>
</reference>
<dbReference type="InParanoid" id="A0A6M4H6U5"/>
<dbReference type="GO" id="GO:0020037">
    <property type="term" value="F:heme binding"/>
    <property type="evidence" value="ECO:0007669"/>
    <property type="project" value="InterPro"/>
</dbReference>
<evidence type="ECO:0000256" key="1">
    <source>
        <dbReference type="SAM" id="SignalP"/>
    </source>
</evidence>
<evidence type="ECO:0008006" key="4">
    <source>
        <dbReference type="Google" id="ProtNLM"/>
    </source>
</evidence>
<dbReference type="AlphaFoldDB" id="A0A6M4H6U5"/>
<dbReference type="SUPFAM" id="SSF46626">
    <property type="entry name" value="Cytochrome c"/>
    <property type="match status" value="1"/>
</dbReference>
<dbReference type="KEGG" id="upl:DSM104440_01908"/>
<keyword evidence="1" id="KW-0732">Signal</keyword>
<feature type="signal peptide" evidence="1">
    <location>
        <begin position="1"/>
        <end position="20"/>
    </location>
</feature>